<feature type="region of interest" description="Disordered" evidence="1">
    <location>
        <begin position="960"/>
        <end position="1031"/>
    </location>
</feature>
<feature type="compositionally biased region" description="Low complexity" evidence="1">
    <location>
        <begin position="54"/>
        <end position="73"/>
    </location>
</feature>
<comment type="caution">
    <text evidence="3">The sequence shown here is derived from an EMBL/GenBank/DDBJ whole genome shotgun (WGS) entry which is preliminary data.</text>
</comment>
<feature type="region of interest" description="Disordered" evidence="1">
    <location>
        <begin position="729"/>
        <end position="799"/>
    </location>
</feature>
<reference evidence="3" key="1">
    <citation type="submission" date="2016-04" db="EMBL/GenBank/DDBJ databases">
        <authorList>
            <person name="Nguyen H.D."/>
            <person name="Samba Siva P."/>
            <person name="Cullis J."/>
            <person name="Levesque C.A."/>
            <person name="Hambleton S."/>
        </authorList>
    </citation>
    <scope>NUCLEOTIDE SEQUENCE</scope>
    <source>
        <strain evidence="3">DAOMC 236426</strain>
    </source>
</reference>
<gene>
    <name evidence="3" type="ORF">A4X06_0g298</name>
</gene>
<evidence type="ECO:0000256" key="1">
    <source>
        <dbReference type="SAM" id="MobiDB-lite"/>
    </source>
</evidence>
<feature type="compositionally biased region" description="Polar residues" evidence="1">
    <location>
        <begin position="1562"/>
        <end position="1577"/>
    </location>
</feature>
<dbReference type="Proteomes" id="UP000077684">
    <property type="component" value="Unassembled WGS sequence"/>
</dbReference>
<keyword evidence="4" id="KW-1185">Reference proteome</keyword>
<accession>A0A8X7T0S5</accession>
<proteinExistence type="predicted"/>
<dbReference type="GO" id="GO:0061157">
    <property type="term" value="P:mRNA destabilization"/>
    <property type="evidence" value="ECO:0007669"/>
    <property type="project" value="TreeGrafter"/>
</dbReference>
<feature type="region of interest" description="Disordered" evidence="1">
    <location>
        <begin position="1466"/>
        <end position="1577"/>
    </location>
</feature>
<reference evidence="3" key="2">
    <citation type="journal article" date="2019" name="IMA Fungus">
        <title>Genome sequencing and comparison of five Tilletia species to identify candidate genes for the detection of regulated species infecting wheat.</title>
        <authorList>
            <person name="Nguyen H.D.T."/>
            <person name="Sultana T."/>
            <person name="Kesanakurti P."/>
            <person name="Hambleton S."/>
        </authorList>
    </citation>
    <scope>NUCLEOTIDE SEQUENCE</scope>
    <source>
        <strain evidence="3">DAOMC 236426</strain>
    </source>
</reference>
<feature type="compositionally biased region" description="Polar residues" evidence="1">
    <location>
        <begin position="789"/>
        <end position="799"/>
    </location>
</feature>
<evidence type="ECO:0000259" key="2">
    <source>
        <dbReference type="PROSITE" id="PS50882"/>
    </source>
</evidence>
<feature type="region of interest" description="Disordered" evidence="1">
    <location>
        <begin position="360"/>
        <end position="380"/>
    </location>
</feature>
<feature type="compositionally biased region" description="Basic and acidic residues" evidence="1">
    <location>
        <begin position="509"/>
        <end position="520"/>
    </location>
</feature>
<dbReference type="Gene3D" id="3.10.590.10">
    <property type="entry name" value="ph1033 like domains"/>
    <property type="match status" value="1"/>
</dbReference>
<feature type="compositionally biased region" description="Low complexity" evidence="1">
    <location>
        <begin position="309"/>
        <end position="326"/>
    </location>
</feature>
<dbReference type="InterPro" id="IPR007275">
    <property type="entry name" value="YTH_domain"/>
</dbReference>
<dbReference type="GO" id="GO:0003729">
    <property type="term" value="F:mRNA binding"/>
    <property type="evidence" value="ECO:0007669"/>
    <property type="project" value="TreeGrafter"/>
</dbReference>
<sequence length="1577" mass="161375">MASSAFFASSSSTASAASANRPPSNLARPATGPSPPTHDPQPAAVGAGEGPSGAGPSSSSSSSPSSSSSFSAGANVLVSAQTAVSPPRSPAPPVLSSTANSRWGAFASPPLQFQQTAADEAAARVAAAQAAPNSFYPAAYPDSPARRTHIGPSANAATGGTRLARLEETTSLYGAAPAYIDHQHHSIGPSTGVSVIGPTAASPLIRGGPKHSLSSPTLGLGSPHNSLSAILGHGDSHDDDEHDWEKDINRQNALGVGDDSTENTALPTHLHRSHHAHSQSQSAASFADWSPPSTSPVLSGSRSTHFPPGAASGGHSRSGSNAASGSTLDRSLGPPGQQSLHRLISPFHRDQQASLSQLLLGPPGAAADSRSPGSSSSASASDYFVSASNNNSNDMPLFAAADSTAHSKIVRRHQSLNHHIGRHLAAGRGANAGTALGSGRGGQVPGAGLGSSSTVGRSAAAAALRANADPHYPTTSNQSPPLPAHNAAHTSHSPSMRSPTSPGGYASSRFRDRTILERDQSSGSPPLAPGNAETFSTTLRDNLSDPPLSARTNRGRGLSDAPNNLMTIHAHLQSLNLQASSPSPTYGIPAPLRLGQPLRRDESVDSAITATVRTPTGLMYAPHLASGTASPNSGSGSGSAGLEWSGRAARQSASEGMDPLPSSNGAGRSSNQAAEELSGSVNMGDAQHGGTKTRKLPSLITNRDALVRGAMGSGPSVASAAPAGFGYTRASVSTRPGPGQHGPIGPATAGPVPATYYESERGLTQSSWGGLESPTPLSAGAVEDEDEPQYQQQSHDGPQALRTSSLRQNTFDGATIGSSASVGAKNGSRFDIFRGIKTAAPVPTWRQKEIIAGGRDEVAEEAGRTDAPGDETVRADQGGEATGDEGAHTGGLGRASSLHQTHHPGARSKDMTAGHPKLPGTPGESRTYGARASALQSQWGIALSPVTSAPHHDLYEILARDGAGGRPTRSGSMRLPGPKSRFDGGSGRLDQSSSGFTPPMGTSSDGNSPFPGFADPTGSLSNNGTTAPTSPTNAALLEQANQDTMRLSMALAEQQHKTAFLRAQMSMMGPGMATPGNGVPVLGMPYPPPPGVGMAGNGMGLGMGVGMGMGMGMGMGFGMGMGPPGPVMMPGLGAQIPGLYPDQVDMGAAGMLGRPGMVNGLQPDLGGMGASGSGGGFMPDGSAAGRLPGGPPFLPGGPTPGMGPDASVNANGLNKSGPAGLNNLPPLPMATTDSTAGNGGGGGGGGGPPGTVPSTMSPPSTALMAQMIAAKGYNPPSFPMRPHNARYFVIKSFTEDDVYKCLKYEIWASTDKGNQRLDRAFRENSRGPGDAPDGNGHGSGKATGPGPIFLFFSVNASGHFCGMAQMLSPVDYNTSSNVWAQDGKWKGTFNVRWIFVKDLPNGQLRHIRLTNTPEVKSVTQSRDTQELPREAGEEVLRILAEYQARTSLLQDMSFYEMQDKRHVYQPSAGNLGAPIPGSLLPSTVGHVPSQQQQHQQSQHQQQQQHPSQAQVPPAGQTSSPNPRRRQQPQVSNQPGGGAYQQQQPQHHHHHYGPGAGSIYPTGMNQRATHQEQPASAS</sequence>
<feature type="region of interest" description="Disordered" evidence="1">
    <location>
        <begin position="431"/>
        <end position="454"/>
    </location>
</feature>
<feature type="compositionally biased region" description="Polar residues" evidence="1">
    <location>
        <begin position="488"/>
        <end position="501"/>
    </location>
</feature>
<feature type="region of interest" description="Disordered" evidence="1">
    <location>
        <begin position="623"/>
        <end position="699"/>
    </location>
</feature>
<feature type="compositionally biased region" description="Polar residues" evidence="1">
    <location>
        <begin position="1515"/>
        <end position="1532"/>
    </location>
</feature>
<feature type="compositionally biased region" description="Polar residues" evidence="1">
    <location>
        <begin position="989"/>
        <end position="1007"/>
    </location>
</feature>
<feature type="region of interest" description="Disordered" evidence="1">
    <location>
        <begin position="851"/>
        <end position="931"/>
    </location>
</feature>
<feature type="compositionally biased region" description="Low complexity" evidence="1">
    <location>
        <begin position="625"/>
        <end position="646"/>
    </location>
</feature>
<dbReference type="PANTHER" id="PTHR12357">
    <property type="entry name" value="YTH YT521-B HOMOLOGY DOMAIN-CONTAINING"/>
    <property type="match status" value="1"/>
</dbReference>
<evidence type="ECO:0000313" key="4">
    <source>
        <dbReference type="Proteomes" id="UP000077684"/>
    </source>
</evidence>
<feature type="region of interest" description="Disordered" evidence="1">
    <location>
        <begin position="1"/>
        <end position="73"/>
    </location>
</feature>
<dbReference type="CDD" id="cd21134">
    <property type="entry name" value="YTH"/>
    <property type="match status" value="1"/>
</dbReference>
<feature type="domain" description="YTH" evidence="2">
    <location>
        <begin position="1285"/>
        <end position="1439"/>
    </location>
</feature>
<name>A0A8X7T0S5_9BASI</name>
<dbReference type="PROSITE" id="PS50882">
    <property type="entry name" value="YTH"/>
    <property type="match status" value="1"/>
</dbReference>
<feature type="compositionally biased region" description="Polar residues" evidence="1">
    <location>
        <begin position="291"/>
        <end position="304"/>
    </location>
</feature>
<feature type="compositionally biased region" description="Low complexity" evidence="1">
    <location>
        <begin position="1486"/>
        <end position="1514"/>
    </location>
</feature>
<feature type="compositionally biased region" description="Basic and acidic residues" evidence="1">
    <location>
        <begin position="851"/>
        <end position="864"/>
    </location>
</feature>
<feature type="compositionally biased region" description="Pro residues" evidence="1">
    <location>
        <begin position="1189"/>
        <end position="1198"/>
    </location>
</feature>
<dbReference type="EMBL" id="LWDE02000014">
    <property type="protein sequence ID" value="KAE8255683.1"/>
    <property type="molecule type" value="Genomic_DNA"/>
</dbReference>
<feature type="region of interest" description="Disordered" evidence="1">
    <location>
        <begin position="1174"/>
        <end position="1259"/>
    </location>
</feature>
<dbReference type="GO" id="GO:0005737">
    <property type="term" value="C:cytoplasm"/>
    <property type="evidence" value="ECO:0007669"/>
    <property type="project" value="TreeGrafter"/>
</dbReference>
<feature type="region of interest" description="Disordered" evidence="1">
    <location>
        <begin position="469"/>
        <end position="562"/>
    </location>
</feature>
<dbReference type="PANTHER" id="PTHR12357:SF89">
    <property type="entry name" value="YTH DOMAIN-CONTAINING FAMILY PROTEIN"/>
    <property type="match status" value="1"/>
</dbReference>
<dbReference type="GO" id="GO:1990247">
    <property type="term" value="F:N6-methyladenosine-containing RNA reader activity"/>
    <property type="evidence" value="ECO:0007669"/>
    <property type="project" value="TreeGrafter"/>
</dbReference>
<protein>
    <recommendedName>
        <fullName evidence="2">YTH domain-containing protein</fullName>
    </recommendedName>
</protein>
<feature type="compositionally biased region" description="Low complexity" evidence="1">
    <location>
        <begin position="1"/>
        <end position="19"/>
    </location>
</feature>
<dbReference type="InterPro" id="IPR045168">
    <property type="entry name" value="YTH_prot"/>
</dbReference>
<feature type="compositionally biased region" description="Low complexity" evidence="1">
    <location>
        <begin position="212"/>
        <end position="223"/>
    </location>
</feature>
<evidence type="ECO:0000313" key="3">
    <source>
        <dbReference type="EMBL" id="KAE8255683.1"/>
    </source>
</evidence>
<feature type="region of interest" description="Disordered" evidence="1">
    <location>
        <begin position="579"/>
        <end position="601"/>
    </location>
</feature>
<feature type="region of interest" description="Disordered" evidence="1">
    <location>
        <begin position="81"/>
        <end position="100"/>
    </location>
</feature>
<feature type="region of interest" description="Disordered" evidence="1">
    <location>
        <begin position="206"/>
        <end position="340"/>
    </location>
</feature>
<feature type="compositionally biased region" description="Polar residues" evidence="1">
    <location>
        <begin position="661"/>
        <end position="673"/>
    </location>
</feature>
<organism evidence="3 4">
    <name type="scientific">Tilletia controversa</name>
    <name type="common">dwarf bunt fungus</name>
    <dbReference type="NCBI Taxonomy" id="13291"/>
    <lineage>
        <taxon>Eukaryota</taxon>
        <taxon>Fungi</taxon>
        <taxon>Dikarya</taxon>
        <taxon>Basidiomycota</taxon>
        <taxon>Ustilaginomycotina</taxon>
        <taxon>Exobasidiomycetes</taxon>
        <taxon>Tilletiales</taxon>
        <taxon>Tilletiaceae</taxon>
        <taxon>Tilletia</taxon>
    </lineage>
</organism>
<feature type="compositionally biased region" description="Gly residues" evidence="1">
    <location>
        <begin position="436"/>
        <end position="449"/>
    </location>
</feature>
<feature type="compositionally biased region" description="Polar residues" evidence="1">
    <location>
        <begin position="1018"/>
        <end position="1031"/>
    </location>
</feature>
<feature type="compositionally biased region" description="Low complexity" evidence="1">
    <location>
        <begin position="365"/>
        <end position="380"/>
    </location>
</feature>
<feature type="compositionally biased region" description="Gly residues" evidence="1">
    <location>
        <begin position="1237"/>
        <end position="1249"/>
    </location>
</feature>
<dbReference type="Pfam" id="PF04146">
    <property type="entry name" value="YTH"/>
    <property type="match status" value="1"/>
</dbReference>